<accession>A0A820VY33</accession>
<proteinExistence type="predicted"/>
<comment type="caution">
    <text evidence="2">The sequence shown here is derived from an EMBL/GenBank/DDBJ whole genome shotgun (WGS) entry which is preliminary data.</text>
</comment>
<gene>
    <name evidence="2" type="ORF">HFQ381_LOCUS28352</name>
    <name evidence="1" type="ORF">UJA718_LOCUS19650</name>
</gene>
<evidence type="ECO:0000313" key="2">
    <source>
        <dbReference type="EMBL" id="CAF4509187.1"/>
    </source>
</evidence>
<reference evidence="2" key="1">
    <citation type="submission" date="2021-02" db="EMBL/GenBank/DDBJ databases">
        <authorList>
            <person name="Nowell W R."/>
        </authorList>
    </citation>
    <scope>NUCLEOTIDE SEQUENCE</scope>
</reference>
<dbReference type="Proteomes" id="UP000663873">
    <property type="component" value="Unassembled WGS sequence"/>
</dbReference>
<evidence type="ECO:0000313" key="3">
    <source>
        <dbReference type="Proteomes" id="UP000663851"/>
    </source>
</evidence>
<evidence type="ECO:0000313" key="4">
    <source>
        <dbReference type="Proteomes" id="UP000663873"/>
    </source>
</evidence>
<evidence type="ECO:0000313" key="1">
    <source>
        <dbReference type="EMBL" id="CAF4408647.1"/>
    </source>
</evidence>
<organism evidence="2 3">
    <name type="scientific">Rotaria socialis</name>
    <dbReference type="NCBI Taxonomy" id="392032"/>
    <lineage>
        <taxon>Eukaryota</taxon>
        <taxon>Metazoa</taxon>
        <taxon>Spiralia</taxon>
        <taxon>Gnathifera</taxon>
        <taxon>Rotifera</taxon>
        <taxon>Eurotatoria</taxon>
        <taxon>Bdelloidea</taxon>
        <taxon>Philodinida</taxon>
        <taxon>Philodinidae</taxon>
        <taxon>Rotaria</taxon>
    </lineage>
</organism>
<keyword evidence="4" id="KW-1185">Reference proteome</keyword>
<dbReference type="Proteomes" id="UP000663851">
    <property type="component" value="Unassembled WGS sequence"/>
</dbReference>
<name>A0A820VY33_9BILA</name>
<protein>
    <submittedName>
        <fullName evidence="2">Uncharacterized protein</fullName>
    </submittedName>
</protein>
<sequence>MEPREYLLLVFRIHQRNTLVTRICPWAPSASNTLENQSRDGANSVSGRTIRIRNSNQLMKSVCQSTANLNSANSQVERQSYVGSASTISSFNDSLAVGYGFIENNNLSKDVTDNYFGASSYIEPGPMFTPYISLIVVNEDEHRRDKFPDCAQSTKFISVPPDSESITCQSQFTNSAPCFIEDTRDTMNRILAEANLSQLRSQTRMALQRQSKSGIRRLLSKLSRGAHSLQEKLAETPAPGQGKELLLLTGLEIDVKKNQMINSPINNEVVQNVKEIYDMLWCYEDVMAKFGCSQHAIKTAHQMHDDNEYMLKAEKESDIRQRANPNTIKHFVSWLIESDTLVSGKM</sequence>
<dbReference type="EMBL" id="CAJOBO010003998">
    <property type="protein sequence ID" value="CAF4509187.1"/>
    <property type="molecule type" value="Genomic_DNA"/>
</dbReference>
<dbReference type="EMBL" id="CAJOBP010003523">
    <property type="protein sequence ID" value="CAF4408647.1"/>
    <property type="molecule type" value="Genomic_DNA"/>
</dbReference>
<dbReference type="AlphaFoldDB" id="A0A820VY33"/>